<gene>
    <name evidence="1" type="ORF">LCGC14_1342640</name>
</gene>
<name>A0A0F9NFK1_9ZZZZ</name>
<accession>A0A0F9NFK1</accession>
<proteinExistence type="predicted"/>
<comment type="caution">
    <text evidence="1">The sequence shown here is derived from an EMBL/GenBank/DDBJ whole genome shotgun (WGS) entry which is preliminary data.</text>
</comment>
<protein>
    <submittedName>
        <fullName evidence="1">Uncharacterized protein</fullName>
    </submittedName>
</protein>
<reference evidence="1" key="1">
    <citation type="journal article" date="2015" name="Nature">
        <title>Complex archaea that bridge the gap between prokaryotes and eukaryotes.</title>
        <authorList>
            <person name="Spang A."/>
            <person name="Saw J.H."/>
            <person name="Jorgensen S.L."/>
            <person name="Zaremba-Niedzwiedzka K."/>
            <person name="Martijn J."/>
            <person name="Lind A.E."/>
            <person name="van Eijk R."/>
            <person name="Schleper C."/>
            <person name="Guy L."/>
            <person name="Ettema T.J."/>
        </authorList>
    </citation>
    <scope>NUCLEOTIDE SEQUENCE</scope>
</reference>
<dbReference type="EMBL" id="LAZR01008224">
    <property type="protein sequence ID" value="KKM80157.1"/>
    <property type="molecule type" value="Genomic_DNA"/>
</dbReference>
<evidence type="ECO:0000313" key="1">
    <source>
        <dbReference type="EMBL" id="KKM80157.1"/>
    </source>
</evidence>
<organism evidence="1">
    <name type="scientific">marine sediment metagenome</name>
    <dbReference type="NCBI Taxonomy" id="412755"/>
    <lineage>
        <taxon>unclassified sequences</taxon>
        <taxon>metagenomes</taxon>
        <taxon>ecological metagenomes</taxon>
    </lineage>
</organism>
<dbReference type="AlphaFoldDB" id="A0A0F9NFK1"/>
<sequence length="88" mass="10253">MTEQNRPPLVRNDKHLGRIDDSWMRACEAQREADIKWFNKWLEEQEASGKVKCPDCEWSQFGDEPVGMTPCYSCNSTGYLTEPLRLND</sequence>